<name>A0AB39SKZ2_9ACTN</name>
<gene>
    <name evidence="1" type="ORF">AB5J50_47190</name>
</gene>
<reference evidence="1" key="1">
    <citation type="submission" date="2024-07" db="EMBL/GenBank/DDBJ databases">
        <authorList>
            <person name="Yu S.T."/>
        </authorList>
    </citation>
    <scope>NUCLEOTIDE SEQUENCE</scope>
    <source>
        <strain evidence="1">R35</strain>
    </source>
</reference>
<dbReference type="AlphaFoldDB" id="A0AB39SKZ2"/>
<protein>
    <submittedName>
        <fullName evidence="1">Uncharacterized protein</fullName>
    </submittedName>
</protein>
<proteinExistence type="predicted"/>
<dbReference type="EMBL" id="CP163440">
    <property type="protein sequence ID" value="XDQ67839.1"/>
    <property type="molecule type" value="Genomic_DNA"/>
</dbReference>
<sequence length="54" mass="5812">MARFVGTGDPNGGALPAWPVFTGPEVMFFGDTVEAGVFDRLEAMKLLARTTRPL</sequence>
<organism evidence="1">
    <name type="scientific">Streptomyces sp. R35</name>
    <dbReference type="NCBI Taxonomy" id="3238630"/>
    <lineage>
        <taxon>Bacteria</taxon>
        <taxon>Bacillati</taxon>
        <taxon>Actinomycetota</taxon>
        <taxon>Actinomycetes</taxon>
        <taxon>Kitasatosporales</taxon>
        <taxon>Streptomycetaceae</taxon>
        <taxon>Streptomyces</taxon>
    </lineage>
</organism>
<dbReference type="RefSeq" id="WP_369264688.1">
    <property type="nucleotide sequence ID" value="NZ_CP163440.1"/>
</dbReference>
<accession>A0AB39SKZ2</accession>
<evidence type="ECO:0000313" key="1">
    <source>
        <dbReference type="EMBL" id="XDQ67839.1"/>
    </source>
</evidence>